<dbReference type="Proteomes" id="UP000635853">
    <property type="component" value="Unassembled WGS sequence"/>
</dbReference>
<gene>
    <name evidence="2" type="ORF">JMJ92_09480</name>
</gene>
<feature type="domain" description="FtsK gamma" evidence="1">
    <location>
        <begin position="17"/>
        <end position="82"/>
    </location>
</feature>
<reference evidence="3" key="1">
    <citation type="submission" date="2021-01" db="EMBL/GenBank/DDBJ databases">
        <title>Draft genomes of Rhodovulum sulfidophilum.</title>
        <authorList>
            <person name="Guzman M.S."/>
        </authorList>
    </citation>
    <scope>NUCLEOTIDE SEQUENCE [LARGE SCALE GENOMIC DNA]</scope>
    <source>
        <strain evidence="3">AB19</strain>
    </source>
</reference>
<proteinExistence type="predicted"/>
<organism evidence="2 3">
    <name type="scientific">Rhodovulum visakhapatnamense</name>
    <dbReference type="NCBI Taxonomy" id="364297"/>
    <lineage>
        <taxon>Bacteria</taxon>
        <taxon>Pseudomonadati</taxon>
        <taxon>Pseudomonadota</taxon>
        <taxon>Alphaproteobacteria</taxon>
        <taxon>Rhodobacterales</taxon>
        <taxon>Paracoccaceae</taxon>
        <taxon>Rhodovulum</taxon>
    </lineage>
</organism>
<name>A0ABS1RFM4_9RHOB</name>
<dbReference type="InterPro" id="IPR036390">
    <property type="entry name" value="WH_DNA-bd_sf"/>
</dbReference>
<dbReference type="SMART" id="SM00843">
    <property type="entry name" value="Ftsk_gamma"/>
    <property type="match status" value="1"/>
</dbReference>
<dbReference type="EMBL" id="JAESIL010000033">
    <property type="protein sequence ID" value="MBL3578383.1"/>
    <property type="molecule type" value="Genomic_DNA"/>
</dbReference>
<accession>A0ABS1RFM4</accession>
<dbReference type="PANTHER" id="PTHR22683">
    <property type="entry name" value="SPORULATION PROTEIN RELATED"/>
    <property type="match status" value="1"/>
</dbReference>
<evidence type="ECO:0000313" key="3">
    <source>
        <dbReference type="Proteomes" id="UP000635853"/>
    </source>
</evidence>
<dbReference type="PANTHER" id="PTHR22683:SF41">
    <property type="entry name" value="DNA TRANSLOCASE FTSK"/>
    <property type="match status" value="1"/>
</dbReference>
<evidence type="ECO:0000313" key="2">
    <source>
        <dbReference type="EMBL" id="MBL3578383.1"/>
    </source>
</evidence>
<dbReference type="Pfam" id="PF09397">
    <property type="entry name" value="FtsK_gamma"/>
    <property type="match status" value="1"/>
</dbReference>
<dbReference type="InterPro" id="IPR046367">
    <property type="entry name" value="GapR-like_DNA-bd"/>
</dbReference>
<dbReference type="SUPFAM" id="SSF46785">
    <property type="entry name" value="Winged helix' DNA-binding domain"/>
    <property type="match status" value="1"/>
</dbReference>
<protein>
    <submittedName>
        <fullName evidence="2">DUF2312 domain-containing protein</fullName>
    </submittedName>
</protein>
<sequence>MPKDIDDLGADLAGADDIAVDPLMLQAAQHVVKTRKASTSGLQSVLRVGYNRAARLMEALEAEGIVTPADHVGHREVAVDALPFSLAVLVDTQEAADAVVASVNSSAKGRMKESPEDVEVRDRTYRVAAGELRGFIERFEKLAQEKAEITDQQAAVMAEAKGRGYDTKVLRRIIALRKRDANDVAEEEAVMALYREALGM</sequence>
<dbReference type="InterPro" id="IPR036388">
    <property type="entry name" value="WH-like_DNA-bd_sf"/>
</dbReference>
<dbReference type="Pfam" id="PF10073">
    <property type="entry name" value="GapR_DNA-bd"/>
    <property type="match status" value="1"/>
</dbReference>
<dbReference type="InterPro" id="IPR050206">
    <property type="entry name" value="FtsK/SpoIIIE/SftA"/>
</dbReference>
<evidence type="ECO:0000259" key="1">
    <source>
        <dbReference type="SMART" id="SM00843"/>
    </source>
</evidence>
<dbReference type="InterPro" id="IPR018541">
    <property type="entry name" value="Ftsk_gamma"/>
</dbReference>
<dbReference type="Gene3D" id="1.10.10.10">
    <property type="entry name" value="Winged helix-like DNA-binding domain superfamily/Winged helix DNA-binding domain"/>
    <property type="match status" value="1"/>
</dbReference>
<keyword evidence="3" id="KW-1185">Reference proteome</keyword>
<comment type="caution">
    <text evidence="2">The sequence shown here is derived from an EMBL/GenBank/DDBJ whole genome shotgun (WGS) entry which is preliminary data.</text>
</comment>